<keyword evidence="1" id="KW-0689">Ribosomal protein</keyword>
<gene>
    <name evidence="1" type="ORF">AN640_07345</name>
</gene>
<keyword evidence="2" id="KW-1185">Reference proteome</keyword>
<name>A0ACC8XG86_9FIRM</name>
<dbReference type="EMBL" id="LJHD01000188">
    <property type="protein sequence ID" value="ONI42379.1"/>
    <property type="molecule type" value="Genomic_DNA"/>
</dbReference>
<accession>A0ACC8XG86</accession>
<organism evidence="1 2">
    <name type="scientific">Candidatus Epulonipiscium fishelsonii</name>
    <dbReference type="NCBI Taxonomy" id="77094"/>
    <lineage>
        <taxon>Bacteria</taxon>
        <taxon>Bacillati</taxon>
        <taxon>Bacillota</taxon>
        <taxon>Clostridia</taxon>
        <taxon>Lachnospirales</taxon>
        <taxon>Lachnospiraceae</taxon>
        <taxon>Candidatus Epulonipiscium</taxon>
    </lineage>
</organism>
<proteinExistence type="predicted"/>
<dbReference type="Proteomes" id="UP000188637">
    <property type="component" value="Unassembled WGS sequence"/>
</dbReference>
<evidence type="ECO:0000313" key="2">
    <source>
        <dbReference type="Proteomes" id="UP000188637"/>
    </source>
</evidence>
<sequence length="102" mass="11367">MKTKFKKGDKVIVIAGNNKNEQGKIMFIDHKKSRVIVEGINIIKKHQKPNSTGQGGIIEKEGPIHISNIMYLHDGKPVRLGTQITDGKKSRVAIVKGERKLI</sequence>
<keyword evidence="1" id="KW-0687">Ribonucleoprotein</keyword>
<evidence type="ECO:0000313" key="1">
    <source>
        <dbReference type="EMBL" id="ONI42379.1"/>
    </source>
</evidence>
<protein>
    <submittedName>
        <fullName evidence="1">50S ribosomal protein L24</fullName>
    </submittedName>
</protein>
<reference evidence="1" key="1">
    <citation type="submission" date="2016-08" db="EMBL/GenBank/DDBJ databases">
        <authorList>
            <person name="Ngugi D.K."/>
            <person name="Miyake S."/>
            <person name="Stingl U."/>
        </authorList>
    </citation>
    <scope>NUCLEOTIDE SEQUENCE</scope>
    <source>
        <strain evidence="1">SCG-D08WGA-EpuloA1</strain>
    </source>
</reference>
<comment type="caution">
    <text evidence="1">The sequence shown here is derived from an EMBL/GenBank/DDBJ whole genome shotgun (WGS) entry which is preliminary data.</text>
</comment>